<proteinExistence type="inferred from homology"/>
<dbReference type="InterPro" id="IPR036526">
    <property type="entry name" value="C-N_Hydrolase_sf"/>
</dbReference>
<evidence type="ECO:0000313" key="5">
    <source>
        <dbReference type="Proteomes" id="UP000075604"/>
    </source>
</evidence>
<dbReference type="CDD" id="cd07572">
    <property type="entry name" value="nit"/>
    <property type="match status" value="1"/>
</dbReference>
<dbReference type="Proteomes" id="UP000075604">
    <property type="component" value="Unassembled WGS sequence"/>
</dbReference>
<dbReference type="PROSITE" id="PS50263">
    <property type="entry name" value="CN_HYDROLASE"/>
    <property type="match status" value="1"/>
</dbReference>
<dbReference type="AlphaFoldDB" id="A0A150Q1Q3"/>
<sequence>MQKPVIWAALQLSSQENVSDNLARIEARIAEAASRGATTVVLPENFAYMGNEEGKRHIAEELDAGGGPIARRLADAARSARVTLVAGGFPERAPDAARPYNTCAVFGPDGRLTARYRKIHLFDVEIADGTKYRESASTTAGDAPVVTEIDGVKVGLSICYDVRFPELYRALSSAGAEAIVVPAAFTLLTGKDHWLVLLRARAIEAQAYVVAAAQWGKHPGARATFGKSCVIDPWGEVIAQASEGEGIAMAMLDPAYLERVRANLPSLKHRRL</sequence>
<comment type="similarity">
    <text evidence="1">Belongs to the carbon-nitrogen hydrolase superfamily. NIT1/NIT2 family.</text>
</comment>
<dbReference type="InterPro" id="IPR001110">
    <property type="entry name" value="UPF0012_CS"/>
</dbReference>
<dbReference type="Pfam" id="PF00795">
    <property type="entry name" value="CN_hydrolase"/>
    <property type="match status" value="1"/>
</dbReference>
<comment type="caution">
    <text evidence="4">The sequence shown here is derived from an EMBL/GenBank/DDBJ whole genome shotgun (WGS) entry which is preliminary data.</text>
</comment>
<dbReference type="GO" id="GO:0016811">
    <property type="term" value="F:hydrolase activity, acting on carbon-nitrogen (but not peptide) bonds, in linear amides"/>
    <property type="evidence" value="ECO:0007669"/>
    <property type="project" value="InterPro"/>
</dbReference>
<keyword evidence="2 4" id="KW-0378">Hydrolase</keyword>
<organism evidence="4 5">
    <name type="scientific">Sorangium cellulosum</name>
    <name type="common">Polyangium cellulosum</name>
    <dbReference type="NCBI Taxonomy" id="56"/>
    <lineage>
        <taxon>Bacteria</taxon>
        <taxon>Pseudomonadati</taxon>
        <taxon>Myxococcota</taxon>
        <taxon>Polyangia</taxon>
        <taxon>Polyangiales</taxon>
        <taxon>Polyangiaceae</taxon>
        <taxon>Sorangium</taxon>
    </lineage>
</organism>
<dbReference type="PANTHER" id="PTHR23088:SF27">
    <property type="entry name" value="DEAMINATED GLUTATHIONE AMIDASE"/>
    <property type="match status" value="1"/>
</dbReference>
<dbReference type="PROSITE" id="PS01227">
    <property type="entry name" value="UPF0012"/>
    <property type="match status" value="1"/>
</dbReference>
<evidence type="ECO:0000259" key="3">
    <source>
        <dbReference type="PROSITE" id="PS50263"/>
    </source>
</evidence>
<dbReference type="EMBL" id="JELX01000758">
    <property type="protein sequence ID" value="KYF61840.1"/>
    <property type="molecule type" value="Genomic_DNA"/>
</dbReference>
<evidence type="ECO:0000256" key="1">
    <source>
        <dbReference type="ARBA" id="ARBA00010613"/>
    </source>
</evidence>
<dbReference type="InterPro" id="IPR003010">
    <property type="entry name" value="C-N_Hydrolase"/>
</dbReference>
<dbReference type="PANTHER" id="PTHR23088">
    <property type="entry name" value="NITRILASE-RELATED"/>
    <property type="match status" value="1"/>
</dbReference>
<evidence type="ECO:0000256" key="2">
    <source>
        <dbReference type="ARBA" id="ARBA00022801"/>
    </source>
</evidence>
<feature type="domain" description="CN hydrolase" evidence="3">
    <location>
        <begin position="1"/>
        <end position="254"/>
    </location>
</feature>
<dbReference type="Gene3D" id="3.60.110.10">
    <property type="entry name" value="Carbon-nitrogen hydrolase"/>
    <property type="match status" value="1"/>
</dbReference>
<reference evidence="4 5" key="1">
    <citation type="submission" date="2014-02" db="EMBL/GenBank/DDBJ databases">
        <title>The small core and large imbalanced accessory genome model reveals a collaborative survival strategy of Sorangium cellulosum strains in nature.</title>
        <authorList>
            <person name="Han K."/>
            <person name="Peng R."/>
            <person name="Blom J."/>
            <person name="Li Y.-Z."/>
        </authorList>
    </citation>
    <scope>NUCLEOTIDE SEQUENCE [LARGE SCALE GENOMIC DNA]</scope>
    <source>
        <strain evidence="4 5">So0157-18</strain>
    </source>
</reference>
<gene>
    <name evidence="4" type="ORF">BE04_50030</name>
</gene>
<dbReference type="SUPFAM" id="SSF56317">
    <property type="entry name" value="Carbon-nitrogen hydrolase"/>
    <property type="match status" value="1"/>
</dbReference>
<dbReference type="InterPro" id="IPR045254">
    <property type="entry name" value="Nit1/2_C-N_Hydrolase"/>
</dbReference>
<accession>A0A150Q1Q3</accession>
<evidence type="ECO:0000313" key="4">
    <source>
        <dbReference type="EMBL" id="KYF61840.1"/>
    </source>
</evidence>
<name>A0A150Q1Q3_SORCE</name>
<protein>
    <submittedName>
        <fullName evidence="4">Hydrolase</fullName>
    </submittedName>
</protein>